<proteinExistence type="predicted"/>
<keyword evidence="2" id="KW-1185">Reference proteome</keyword>
<gene>
    <name evidence="1" type="ORF">PIB30_101722</name>
</gene>
<comment type="caution">
    <text evidence="1">The sequence shown here is derived from an EMBL/GenBank/DDBJ whole genome shotgun (WGS) entry which is preliminary data.</text>
</comment>
<dbReference type="EMBL" id="JASCZI010123846">
    <property type="protein sequence ID" value="MED6165652.1"/>
    <property type="molecule type" value="Genomic_DNA"/>
</dbReference>
<name>A0ABU6UWF6_9FABA</name>
<accession>A0ABU6UWF6</accession>
<organism evidence="1 2">
    <name type="scientific">Stylosanthes scabra</name>
    <dbReference type="NCBI Taxonomy" id="79078"/>
    <lineage>
        <taxon>Eukaryota</taxon>
        <taxon>Viridiplantae</taxon>
        <taxon>Streptophyta</taxon>
        <taxon>Embryophyta</taxon>
        <taxon>Tracheophyta</taxon>
        <taxon>Spermatophyta</taxon>
        <taxon>Magnoliopsida</taxon>
        <taxon>eudicotyledons</taxon>
        <taxon>Gunneridae</taxon>
        <taxon>Pentapetalae</taxon>
        <taxon>rosids</taxon>
        <taxon>fabids</taxon>
        <taxon>Fabales</taxon>
        <taxon>Fabaceae</taxon>
        <taxon>Papilionoideae</taxon>
        <taxon>50 kb inversion clade</taxon>
        <taxon>dalbergioids sensu lato</taxon>
        <taxon>Dalbergieae</taxon>
        <taxon>Pterocarpus clade</taxon>
        <taxon>Stylosanthes</taxon>
    </lineage>
</organism>
<reference evidence="1 2" key="1">
    <citation type="journal article" date="2023" name="Plants (Basel)">
        <title>Bridging the Gap: Combining Genomics and Transcriptomics Approaches to Understand Stylosanthes scabra, an Orphan Legume from the Brazilian Caatinga.</title>
        <authorList>
            <person name="Ferreira-Neto J.R.C."/>
            <person name="da Silva M.D."/>
            <person name="Binneck E."/>
            <person name="de Melo N.F."/>
            <person name="da Silva R.H."/>
            <person name="de Melo A.L.T.M."/>
            <person name="Pandolfi V."/>
            <person name="Bustamante F.O."/>
            <person name="Brasileiro-Vidal A.C."/>
            <person name="Benko-Iseppon A.M."/>
        </authorList>
    </citation>
    <scope>NUCLEOTIDE SEQUENCE [LARGE SCALE GENOMIC DNA]</scope>
    <source>
        <tissue evidence="1">Leaves</tissue>
    </source>
</reference>
<dbReference type="Proteomes" id="UP001341840">
    <property type="component" value="Unassembled WGS sequence"/>
</dbReference>
<protein>
    <submittedName>
        <fullName evidence="1">Uncharacterized protein</fullName>
    </submittedName>
</protein>
<evidence type="ECO:0000313" key="1">
    <source>
        <dbReference type="EMBL" id="MED6165652.1"/>
    </source>
</evidence>
<evidence type="ECO:0000313" key="2">
    <source>
        <dbReference type="Proteomes" id="UP001341840"/>
    </source>
</evidence>
<sequence length="116" mass="12853">MSALALKGKTSPKLLTAFSSSLTPQRVEATFGPSLELGPNVTLSVESGELGMSGLLHVRVTFGKPKRDPNVALRWCEGWSRFCSSKNVDQTWKLGVWAWLEILRMLRRDLACSKFA</sequence>